<feature type="compositionally biased region" description="Basic and acidic residues" evidence="1">
    <location>
        <begin position="24"/>
        <end position="33"/>
    </location>
</feature>
<evidence type="ECO:0000313" key="3">
    <source>
        <dbReference type="Proteomes" id="UP001630127"/>
    </source>
</evidence>
<protein>
    <submittedName>
        <fullName evidence="2">Uncharacterized protein</fullName>
    </submittedName>
</protein>
<evidence type="ECO:0000313" key="2">
    <source>
        <dbReference type="EMBL" id="KAL3537508.1"/>
    </source>
</evidence>
<dbReference type="EMBL" id="JBJUIK010000001">
    <property type="protein sequence ID" value="KAL3537508.1"/>
    <property type="molecule type" value="Genomic_DNA"/>
</dbReference>
<feature type="region of interest" description="Disordered" evidence="1">
    <location>
        <begin position="1"/>
        <end position="33"/>
    </location>
</feature>
<organism evidence="2 3">
    <name type="scientific">Cinchona calisaya</name>
    <dbReference type="NCBI Taxonomy" id="153742"/>
    <lineage>
        <taxon>Eukaryota</taxon>
        <taxon>Viridiplantae</taxon>
        <taxon>Streptophyta</taxon>
        <taxon>Embryophyta</taxon>
        <taxon>Tracheophyta</taxon>
        <taxon>Spermatophyta</taxon>
        <taxon>Magnoliopsida</taxon>
        <taxon>eudicotyledons</taxon>
        <taxon>Gunneridae</taxon>
        <taxon>Pentapetalae</taxon>
        <taxon>asterids</taxon>
        <taxon>lamiids</taxon>
        <taxon>Gentianales</taxon>
        <taxon>Rubiaceae</taxon>
        <taxon>Cinchonoideae</taxon>
        <taxon>Cinchoneae</taxon>
        <taxon>Cinchona</taxon>
    </lineage>
</organism>
<feature type="compositionally biased region" description="Low complexity" evidence="1">
    <location>
        <begin position="1"/>
        <end position="14"/>
    </location>
</feature>
<reference evidence="2 3" key="1">
    <citation type="submission" date="2024-11" db="EMBL/GenBank/DDBJ databases">
        <title>A near-complete genome assembly of Cinchona calisaya.</title>
        <authorList>
            <person name="Lian D.C."/>
            <person name="Zhao X.W."/>
            <person name="Wei L."/>
        </authorList>
    </citation>
    <scope>NUCLEOTIDE SEQUENCE [LARGE SCALE GENOMIC DNA]</scope>
    <source>
        <tissue evidence="2">Nenye</tissue>
    </source>
</reference>
<dbReference type="Proteomes" id="UP001630127">
    <property type="component" value="Unassembled WGS sequence"/>
</dbReference>
<proteinExistence type="predicted"/>
<name>A0ABD3B2G8_9GENT</name>
<comment type="caution">
    <text evidence="2">The sequence shown here is derived from an EMBL/GenBank/DDBJ whole genome shotgun (WGS) entry which is preliminary data.</text>
</comment>
<sequence>MGNSEMSNANNENAVTITDGEQELGQKYDKGENRKREVKLRSKVWEHFRSVQVRCWGHILNLIVHEGLDETKVCI</sequence>
<gene>
    <name evidence="2" type="ORF">ACH5RR_000874</name>
</gene>
<dbReference type="AlphaFoldDB" id="A0ABD3B2G8"/>
<accession>A0ABD3B2G8</accession>
<keyword evidence="3" id="KW-1185">Reference proteome</keyword>
<evidence type="ECO:0000256" key="1">
    <source>
        <dbReference type="SAM" id="MobiDB-lite"/>
    </source>
</evidence>